<keyword evidence="1" id="KW-0732">Signal</keyword>
<protein>
    <submittedName>
        <fullName evidence="2">Cytochrome C oxidase subunit II</fullName>
    </submittedName>
</protein>
<dbReference type="OrthoDB" id="279535at2"/>
<evidence type="ECO:0000313" key="3">
    <source>
        <dbReference type="Proteomes" id="UP000325218"/>
    </source>
</evidence>
<dbReference type="InterPro" id="IPR008972">
    <property type="entry name" value="Cupredoxin"/>
</dbReference>
<comment type="caution">
    <text evidence="2">The sequence shown here is derived from an EMBL/GenBank/DDBJ whole genome shotgun (WGS) entry which is preliminary data.</text>
</comment>
<gene>
    <name evidence="2" type="ORF">FRY98_05130</name>
</gene>
<evidence type="ECO:0000256" key="1">
    <source>
        <dbReference type="SAM" id="SignalP"/>
    </source>
</evidence>
<sequence>MKKTVAVLISSVLILLLAACGGGSGSGNSSAASDVKPEAELVIEASNYKFDQAEYRLKKDVPVKITFKNVEGNHGILVPGLKLHLDGKKDSAVIIPKETGEFEVACSIMCGSGHGSMISKIIVE</sequence>
<organism evidence="2 3">
    <name type="scientific">Paenibacillus faecis</name>
    <dbReference type="NCBI Taxonomy" id="862114"/>
    <lineage>
        <taxon>Bacteria</taxon>
        <taxon>Bacillati</taxon>
        <taxon>Bacillota</taxon>
        <taxon>Bacilli</taxon>
        <taxon>Bacillales</taxon>
        <taxon>Paenibacillaceae</taxon>
        <taxon>Paenibacillus</taxon>
    </lineage>
</organism>
<name>A0A5D0D3A3_9BACL</name>
<feature type="signal peptide" evidence="1">
    <location>
        <begin position="1"/>
        <end position="31"/>
    </location>
</feature>
<dbReference type="Proteomes" id="UP000325218">
    <property type="component" value="Unassembled WGS sequence"/>
</dbReference>
<dbReference type="AlphaFoldDB" id="A0A5D0D3A3"/>
<dbReference type="RefSeq" id="WP_148450637.1">
    <property type="nucleotide sequence ID" value="NZ_VSDO01000001.1"/>
</dbReference>
<dbReference type="PROSITE" id="PS51257">
    <property type="entry name" value="PROKAR_LIPOPROTEIN"/>
    <property type="match status" value="1"/>
</dbReference>
<proteinExistence type="predicted"/>
<accession>A0A5D0D3A3</accession>
<dbReference type="SUPFAM" id="SSF49503">
    <property type="entry name" value="Cupredoxins"/>
    <property type="match status" value="1"/>
</dbReference>
<evidence type="ECO:0000313" key="2">
    <source>
        <dbReference type="EMBL" id="TYA15045.1"/>
    </source>
</evidence>
<reference evidence="2 3" key="1">
    <citation type="submission" date="2019-08" db="EMBL/GenBank/DDBJ databases">
        <title>Genome sequencing of Paenibacillus faecis DSM 23593(T).</title>
        <authorList>
            <person name="Kook J.-K."/>
            <person name="Park S.-N."/>
            <person name="Lim Y.K."/>
        </authorList>
    </citation>
    <scope>NUCLEOTIDE SEQUENCE [LARGE SCALE GENOMIC DNA]</scope>
    <source>
        <strain evidence="2 3">DSM 23593</strain>
    </source>
</reference>
<keyword evidence="3" id="KW-1185">Reference proteome</keyword>
<feature type="chain" id="PRO_5022904825" evidence="1">
    <location>
        <begin position="32"/>
        <end position="124"/>
    </location>
</feature>
<dbReference type="EMBL" id="VSDO01000001">
    <property type="protein sequence ID" value="TYA15045.1"/>
    <property type="molecule type" value="Genomic_DNA"/>
</dbReference>
<dbReference type="Gene3D" id="2.60.40.420">
    <property type="entry name" value="Cupredoxins - blue copper proteins"/>
    <property type="match status" value="1"/>
</dbReference>